<dbReference type="AlphaFoldDB" id="A0A1Y2CN83"/>
<proteinExistence type="predicted"/>
<comment type="caution">
    <text evidence="2">The sequence shown here is derived from an EMBL/GenBank/DDBJ whole genome shotgun (WGS) entry which is preliminary data.</text>
</comment>
<reference evidence="2 3" key="1">
    <citation type="submission" date="2016-07" db="EMBL/GenBank/DDBJ databases">
        <title>Pervasive Adenine N6-methylation of Active Genes in Fungi.</title>
        <authorList>
            <consortium name="DOE Joint Genome Institute"/>
            <person name="Mondo S.J."/>
            <person name="Dannebaum R.O."/>
            <person name="Kuo R.C."/>
            <person name="Labutti K."/>
            <person name="Haridas S."/>
            <person name="Kuo A."/>
            <person name="Salamov A."/>
            <person name="Ahrendt S.R."/>
            <person name="Lipzen A."/>
            <person name="Sullivan W."/>
            <person name="Andreopoulos W.B."/>
            <person name="Clum A."/>
            <person name="Lindquist E."/>
            <person name="Daum C."/>
            <person name="Ramamoorthy G.K."/>
            <person name="Gryganskyi A."/>
            <person name="Culley D."/>
            <person name="Magnuson J.K."/>
            <person name="James T.Y."/>
            <person name="O'Malley M.A."/>
            <person name="Stajich J.E."/>
            <person name="Spatafora J.W."/>
            <person name="Visel A."/>
            <person name="Grigoriev I.V."/>
        </authorList>
    </citation>
    <scope>NUCLEOTIDE SEQUENCE [LARGE SCALE GENOMIC DNA]</scope>
    <source>
        <strain evidence="2 3">JEL800</strain>
    </source>
</reference>
<sequence>MGGGVVNSDGTTGATGTTGESPAAGIIDKPSTSMVLPTQQTLAPSPNTGFSQVSNAKSQTIIASALSISASFGPVDATELQNSLVSVDEDIVPGAALVTVAAPVFPNASGGMNKIVLSVDSNAFKFTNSSGQVQTYNEASSSGSHTVSTAQGTTATIVLTLPDSVNTVCTDSS</sequence>
<keyword evidence="3" id="KW-1185">Reference proteome</keyword>
<dbReference type="Proteomes" id="UP000193642">
    <property type="component" value="Unassembled WGS sequence"/>
</dbReference>
<protein>
    <submittedName>
        <fullName evidence="2">Uncharacterized protein</fullName>
    </submittedName>
</protein>
<feature type="region of interest" description="Disordered" evidence="1">
    <location>
        <begin position="1"/>
        <end position="29"/>
    </location>
</feature>
<evidence type="ECO:0000313" key="2">
    <source>
        <dbReference type="EMBL" id="ORY48463.1"/>
    </source>
</evidence>
<evidence type="ECO:0000313" key="3">
    <source>
        <dbReference type="Proteomes" id="UP000193642"/>
    </source>
</evidence>
<dbReference type="OrthoDB" id="10491857at2759"/>
<name>A0A1Y2CN83_9FUNG</name>
<dbReference type="EMBL" id="MCGO01000011">
    <property type="protein sequence ID" value="ORY48463.1"/>
    <property type="molecule type" value="Genomic_DNA"/>
</dbReference>
<feature type="compositionally biased region" description="Low complexity" evidence="1">
    <location>
        <begin position="10"/>
        <end position="19"/>
    </location>
</feature>
<organism evidence="2 3">
    <name type="scientific">Rhizoclosmatium globosum</name>
    <dbReference type="NCBI Taxonomy" id="329046"/>
    <lineage>
        <taxon>Eukaryota</taxon>
        <taxon>Fungi</taxon>
        <taxon>Fungi incertae sedis</taxon>
        <taxon>Chytridiomycota</taxon>
        <taxon>Chytridiomycota incertae sedis</taxon>
        <taxon>Chytridiomycetes</taxon>
        <taxon>Chytridiales</taxon>
        <taxon>Chytriomycetaceae</taxon>
        <taxon>Rhizoclosmatium</taxon>
    </lineage>
</organism>
<gene>
    <name evidence="2" type="ORF">BCR33DRAFT_35886</name>
</gene>
<accession>A0A1Y2CN83</accession>
<evidence type="ECO:0000256" key="1">
    <source>
        <dbReference type="SAM" id="MobiDB-lite"/>
    </source>
</evidence>